<dbReference type="GO" id="GO:0005886">
    <property type="term" value="C:plasma membrane"/>
    <property type="evidence" value="ECO:0007669"/>
    <property type="project" value="UniProtKB-SubCell"/>
</dbReference>
<gene>
    <name evidence="11 12" type="primary">atpB</name>
    <name evidence="12" type="ORF">CLTEP_10790</name>
</gene>
<keyword evidence="10 11" id="KW-0066">ATP synthesis</keyword>
<evidence type="ECO:0000256" key="4">
    <source>
        <dbReference type="ARBA" id="ARBA00022547"/>
    </source>
</evidence>
<name>A0A151B4T1_9CLOT</name>
<dbReference type="HAMAP" id="MF_01393">
    <property type="entry name" value="ATP_synth_a_bact"/>
    <property type="match status" value="1"/>
</dbReference>
<feature type="transmembrane region" description="Helical" evidence="11">
    <location>
        <begin position="20"/>
        <end position="41"/>
    </location>
</feature>
<dbReference type="CDD" id="cd00310">
    <property type="entry name" value="ATP-synt_Fo_a_6"/>
    <property type="match status" value="1"/>
</dbReference>
<protein>
    <recommendedName>
        <fullName evidence="11">ATP synthase subunit a</fullName>
    </recommendedName>
    <alternativeName>
        <fullName evidence="11">ATP synthase F0 sector subunit a</fullName>
    </alternativeName>
    <alternativeName>
        <fullName evidence="11">F-ATPase subunit 6</fullName>
    </alternativeName>
</protein>
<evidence type="ECO:0000256" key="1">
    <source>
        <dbReference type="ARBA" id="ARBA00004141"/>
    </source>
</evidence>
<feature type="transmembrane region" description="Helical" evidence="11">
    <location>
        <begin position="154"/>
        <end position="175"/>
    </location>
</feature>
<evidence type="ECO:0000256" key="2">
    <source>
        <dbReference type="ARBA" id="ARBA00006810"/>
    </source>
</evidence>
<comment type="subcellular location">
    <subcellularLocation>
        <location evidence="11">Cell membrane</location>
        <topology evidence="11">Multi-pass membrane protein</topology>
    </subcellularLocation>
    <subcellularLocation>
        <location evidence="1">Membrane</location>
        <topology evidence="1">Multi-pass membrane protein</topology>
    </subcellularLocation>
</comment>
<keyword evidence="8 11" id="KW-0406">Ion transport</keyword>
<keyword evidence="4 11" id="KW-0138">CF(0)</keyword>
<evidence type="ECO:0000313" key="13">
    <source>
        <dbReference type="Proteomes" id="UP000075531"/>
    </source>
</evidence>
<dbReference type="PANTHER" id="PTHR42823">
    <property type="entry name" value="ATP SYNTHASE SUBUNIT A, CHLOROPLASTIC"/>
    <property type="match status" value="1"/>
</dbReference>
<evidence type="ECO:0000313" key="12">
    <source>
        <dbReference type="EMBL" id="KYH34915.1"/>
    </source>
</evidence>
<accession>A0A151B4T1</accession>
<evidence type="ECO:0000256" key="5">
    <source>
        <dbReference type="ARBA" id="ARBA00022692"/>
    </source>
</evidence>
<proteinExistence type="inferred from homology"/>
<organism evidence="12 13">
    <name type="scientific">Clostridium tepidiprofundi DSM 19306</name>
    <dbReference type="NCBI Taxonomy" id="1121338"/>
    <lineage>
        <taxon>Bacteria</taxon>
        <taxon>Bacillati</taxon>
        <taxon>Bacillota</taxon>
        <taxon>Clostridia</taxon>
        <taxon>Eubacteriales</taxon>
        <taxon>Clostridiaceae</taxon>
        <taxon>Clostridium</taxon>
    </lineage>
</organism>
<dbReference type="PRINTS" id="PR00123">
    <property type="entry name" value="ATPASEA"/>
</dbReference>
<dbReference type="PATRIC" id="fig|1121338.3.peg.1112"/>
<comment type="similarity">
    <text evidence="2 11">Belongs to the ATPase A chain family.</text>
</comment>
<feature type="transmembrane region" description="Helical" evidence="11">
    <location>
        <begin position="75"/>
        <end position="95"/>
    </location>
</feature>
<evidence type="ECO:0000256" key="7">
    <source>
        <dbReference type="ARBA" id="ARBA00022989"/>
    </source>
</evidence>
<evidence type="ECO:0000256" key="10">
    <source>
        <dbReference type="ARBA" id="ARBA00023310"/>
    </source>
</evidence>
<comment type="function">
    <text evidence="11">Key component of the proton channel; it plays a direct role in the translocation of protons across the membrane.</text>
</comment>
<dbReference type="SUPFAM" id="SSF81336">
    <property type="entry name" value="F1F0 ATP synthase subunit A"/>
    <property type="match status" value="1"/>
</dbReference>
<sequence length="227" mass="25636">METEIPIRTILLFGKLPFDITYSLVTQWVVMAIIIIILIVLSKRLYKIPKCGQSAAEIFYESISKVIVNNLGEEYIGFVSFFGTMAIYILFMNLTGLFGIKPPTADYNVALGLALISFLVIQFYAIKRVGVKGYFAGYVKPLWVLTPINIMERFVFPVSLSLRLFGNMLAASIIVDLSYSALGKLSWFMEMGIPVILHTYFDLFDGVLQMVIFVMLSMINLKIIAEH</sequence>
<dbReference type="InterPro" id="IPR023011">
    <property type="entry name" value="ATP_synth_F0_asu_AS"/>
</dbReference>
<dbReference type="InterPro" id="IPR045082">
    <property type="entry name" value="ATP_syn_F0_a_bact/chloroplast"/>
</dbReference>
<keyword evidence="9 11" id="KW-0472">Membrane</keyword>
<dbReference type="InterPro" id="IPR035908">
    <property type="entry name" value="F0_ATP_A_sf"/>
</dbReference>
<evidence type="ECO:0000256" key="6">
    <source>
        <dbReference type="ARBA" id="ARBA00022781"/>
    </source>
</evidence>
<dbReference type="EMBL" id="LTBA01000008">
    <property type="protein sequence ID" value="KYH34915.1"/>
    <property type="molecule type" value="Genomic_DNA"/>
</dbReference>
<keyword evidence="5 11" id="KW-0812">Transmembrane</keyword>
<dbReference type="NCBIfam" id="NF004484">
    <property type="entry name" value="PRK05815.3-2"/>
    <property type="match status" value="1"/>
</dbReference>
<dbReference type="AlphaFoldDB" id="A0A151B4T1"/>
<feature type="transmembrane region" description="Helical" evidence="11">
    <location>
        <begin position="195"/>
        <end position="219"/>
    </location>
</feature>
<keyword evidence="6 11" id="KW-0375">Hydrogen ion transport</keyword>
<dbReference type="Pfam" id="PF00119">
    <property type="entry name" value="ATP-synt_A"/>
    <property type="match status" value="1"/>
</dbReference>
<dbReference type="RefSeq" id="WP_066823684.1">
    <property type="nucleotide sequence ID" value="NZ_LTBA01000008.1"/>
</dbReference>
<feature type="transmembrane region" description="Helical" evidence="11">
    <location>
        <begin position="107"/>
        <end position="126"/>
    </location>
</feature>
<evidence type="ECO:0000256" key="9">
    <source>
        <dbReference type="ARBA" id="ARBA00023136"/>
    </source>
</evidence>
<keyword evidence="11" id="KW-1003">Cell membrane</keyword>
<dbReference type="GO" id="GO:0042777">
    <property type="term" value="P:proton motive force-driven plasma membrane ATP synthesis"/>
    <property type="evidence" value="ECO:0007669"/>
    <property type="project" value="TreeGrafter"/>
</dbReference>
<dbReference type="InterPro" id="IPR000568">
    <property type="entry name" value="ATP_synth_F0_asu"/>
</dbReference>
<dbReference type="GO" id="GO:0045259">
    <property type="term" value="C:proton-transporting ATP synthase complex"/>
    <property type="evidence" value="ECO:0007669"/>
    <property type="project" value="UniProtKB-KW"/>
</dbReference>
<dbReference type="PROSITE" id="PS00449">
    <property type="entry name" value="ATPASE_A"/>
    <property type="match status" value="1"/>
</dbReference>
<dbReference type="OrthoDB" id="9789241at2"/>
<keyword evidence="7 11" id="KW-1133">Transmembrane helix</keyword>
<keyword evidence="3 11" id="KW-0813">Transport</keyword>
<dbReference type="STRING" id="1121338.CLTEP_10790"/>
<dbReference type="GO" id="GO:0046933">
    <property type="term" value="F:proton-transporting ATP synthase activity, rotational mechanism"/>
    <property type="evidence" value="ECO:0007669"/>
    <property type="project" value="UniProtKB-UniRule"/>
</dbReference>
<keyword evidence="13" id="KW-1185">Reference proteome</keyword>
<evidence type="ECO:0000256" key="8">
    <source>
        <dbReference type="ARBA" id="ARBA00023065"/>
    </source>
</evidence>
<dbReference type="Proteomes" id="UP000075531">
    <property type="component" value="Unassembled WGS sequence"/>
</dbReference>
<evidence type="ECO:0000256" key="11">
    <source>
        <dbReference type="HAMAP-Rule" id="MF_01393"/>
    </source>
</evidence>
<evidence type="ECO:0000256" key="3">
    <source>
        <dbReference type="ARBA" id="ARBA00022448"/>
    </source>
</evidence>
<dbReference type="PANTHER" id="PTHR42823:SF3">
    <property type="entry name" value="ATP SYNTHASE SUBUNIT A, CHLOROPLASTIC"/>
    <property type="match status" value="1"/>
</dbReference>
<comment type="caution">
    <text evidence="12">The sequence shown here is derived from an EMBL/GenBank/DDBJ whole genome shotgun (WGS) entry which is preliminary data.</text>
</comment>
<reference evidence="12 13" key="1">
    <citation type="submission" date="2016-02" db="EMBL/GenBank/DDBJ databases">
        <title>Genome sequence of Clostridium tepidiprofundi DSM 19306.</title>
        <authorList>
            <person name="Poehlein A."/>
            <person name="Daniel R."/>
        </authorList>
    </citation>
    <scope>NUCLEOTIDE SEQUENCE [LARGE SCALE GENOMIC DNA]</scope>
    <source>
        <strain evidence="12 13">DSM 19306</strain>
    </source>
</reference>
<dbReference type="Gene3D" id="1.20.120.220">
    <property type="entry name" value="ATP synthase, F0 complex, subunit A"/>
    <property type="match status" value="1"/>
</dbReference>